<name>F9D3Z2_PREDD</name>
<gene>
    <name evidence="1" type="ORF">HMPREF9136_1570</name>
</gene>
<dbReference type="Proteomes" id="UP000007820">
    <property type="component" value="Unassembled WGS sequence"/>
</dbReference>
<comment type="caution">
    <text evidence="1">The sequence shown here is derived from an EMBL/GenBank/DDBJ whole genome shotgun (WGS) entry which is preliminary data.</text>
</comment>
<evidence type="ECO:0000313" key="1">
    <source>
        <dbReference type="EMBL" id="EGQ14035.1"/>
    </source>
</evidence>
<accession>F9D3Z2</accession>
<protein>
    <submittedName>
        <fullName evidence="1">Uncharacterized protein</fullName>
    </submittedName>
</protein>
<sequence length="48" mass="5989">MIIFDFMRIPEVREFEFQLFFFPASRISDIFYVSFRRVGRFRFSGVKR</sequence>
<organism evidence="1 2">
    <name type="scientific">Prevotella dentalis (strain ATCC 49559 / DSM 3688 / JCM 13448 / NCTC 12043 / ES 2772)</name>
    <name type="common">Mitsuokella dentalis</name>
    <dbReference type="NCBI Taxonomy" id="908937"/>
    <lineage>
        <taxon>Bacteria</taxon>
        <taxon>Pseudomonadati</taxon>
        <taxon>Bacteroidota</taxon>
        <taxon>Bacteroidia</taxon>
        <taxon>Bacteroidales</taxon>
        <taxon>Prevotellaceae</taxon>
        <taxon>Prevotella</taxon>
    </lineage>
</organism>
<proteinExistence type="predicted"/>
<evidence type="ECO:0000313" key="2">
    <source>
        <dbReference type="Proteomes" id="UP000007820"/>
    </source>
</evidence>
<dbReference type="EMBL" id="AFPW01000023">
    <property type="protein sequence ID" value="EGQ14035.1"/>
    <property type="molecule type" value="Genomic_DNA"/>
</dbReference>
<dbReference type="AlphaFoldDB" id="F9D3Z2"/>
<reference evidence="1 2" key="1">
    <citation type="submission" date="2011-04" db="EMBL/GenBank/DDBJ databases">
        <authorList>
            <person name="Muzny D."/>
            <person name="Qin X."/>
            <person name="Deng J."/>
            <person name="Jiang H."/>
            <person name="Liu Y."/>
            <person name="Qu J."/>
            <person name="Song X.-Z."/>
            <person name="Zhang L."/>
            <person name="Thornton R."/>
            <person name="Coyle M."/>
            <person name="Francisco L."/>
            <person name="Jackson L."/>
            <person name="Javaid M."/>
            <person name="Korchina V."/>
            <person name="Kovar C."/>
            <person name="Mata R."/>
            <person name="Mathew T."/>
            <person name="Ngo R."/>
            <person name="Nguyen L."/>
            <person name="Nguyen N."/>
            <person name="Okwuonu G."/>
            <person name="Ongeri F."/>
            <person name="Pham C."/>
            <person name="Simmons D."/>
            <person name="Wilczek-Boney K."/>
            <person name="Hale W."/>
            <person name="Jakkamsetti A."/>
            <person name="Pham P."/>
            <person name="Ruth R."/>
            <person name="San Lucas F."/>
            <person name="Warren J."/>
            <person name="Zhang J."/>
            <person name="Zhao Z."/>
            <person name="Zhou C."/>
            <person name="Zhu D."/>
            <person name="Lee S."/>
            <person name="Bess C."/>
            <person name="Blankenburg K."/>
            <person name="Forbes L."/>
            <person name="Fu Q."/>
            <person name="Gubbala S."/>
            <person name="Hirani K."/>
            <person name="Jayaseelan J.C."/>
            <person name="Lara F."/>
            <person name="Munidasa M."/>
            <person name="Palculict T."/>
            <person name="Patil S."/>
            <person name="Pu L.-L."/>
            <person name="Saada N."/>
            <person name="Tang L."/>
            <person name="Weissenberger G."/>
            <person name="Zhu Y."/>
            <person name="Hemphill L."/>
            <person name="Shang Y."/>
            <person name="Youmans B."/>
            <person name="Ayvaz T."/>
            <person name="Ross M."/>
            <person name="Santibanez J."/>
            <person name="Aqrawi P."/>
            <person name="Gross S."/>
            <person name="Joshi V."/>
            <person name="Fowler G."/>
            <person name="Nazareth L."/>
            <person name="Reid J."/>
            <person name="Worley K."/>
            <person name="Petrosino J."/>
            <person name="Highlander S."/>
            <person name="Gibbs R."/>
        </authorList>
    </citation>
    <scope>NUCLEOTIDE SEQUENCE [LARGE SCALE GENOMIC DNA]</scope>
    <source>
        <strain evidence="1 2">DSM 3688</strain>
    </source>
</reference>